<dbReference type="InterPro" id="IPR027450">
    <property type="entry name" value="AlkB-like"/>
</dbReference>
<keyword evidence="4" id="KW-1185">Reference proteome</keyword>
<proteinExistence type="predicted"/>
<dbReference type="AlphaFoldDB" id="A0A812M5Q6"/>
<evidence type="ECO:0000313" key="3">
    <source>
        <dbReference type="EMBL" id="CAE7252564.1"/>
    </source>
</evidence>
<accession>A0A812M5Q6</accession>
<dbReference type="InterPro" id="IPR032854">
    <property type="entry name" value="ALKBH3"/>
</dbReference>
<evidence type="ECO:0000256" key="1">
    <source>
        <dbReference type="SAM" id="MobiDB-lite"/>
    </source>
</evidence>
<feature type="region of interest" description="Disordered" evidence="1">
    <location>
        <begin position="383"/>
        <end position="404"/>
    </location>
</feature>
<organism evidence="3 4">
    <name type="scientific">Symbiodinium natans</name>
    <dbReference type="NCBI Taxonomy" id="878477"/>
    <lineage>
        <taxon>Eukaryota</taxon>
        <taxon>Sar</taxon>
        <taxon>Alveolata</taxon>
        <taxon>Dinophyceae</taxon>
        <taxon>Suessiales</taxon>
        <taxon>Symbiodiniaceae</taxon>
        <taxon>Symbiodinium</taxon>
    </lineage>
</organism>
<evidence type="ECO:0000259" key="2">
    <source>
        <dbReference type="PROSITE" id="PS51471"/>
    </source>
</evidence>
<protein>
    <submittedName>
        <fullName evidence="3">Alkbh3 protein</fullName>
    </submittedName>
</protein>
<dbReference type="GO" id="GO:0051213">
    <property type="term" value="F:dioxygenase activity"/>
    <property type="evidence" value="ECO:0007669"/>
    <property type="project" value="InterPro"/>
</dbReference>
<evidence type="ECO:0000313" key="4">
    <source>
        <dbReference type="Proteomes" id="UP000604046"/>
    </source>
</evidence>
<dbReference type="GO" id="GO:0006307">
    <property type="term" value="P:DNA alkylation repair"/>
    <property type="evidence" value="ECO:0007669"/>
    <property type="project" value="InterPro"/>
</dbReference>
<dbReference type="EMBL" id="CAJNDS010001224">
    <property type="protein sequence ID" value="CAE7252564.1"/>
    <property type="molecule type" value="Genomic_DNA"/>
</dbReference>
<feature type="compositionally biased region" description="Basic residues" evidence="1">
    <location>
        <begin position="386"/>
        <end position="404"/>
    </location>
</feature>
<reference evidence="3" key="1">
    <citation type="submission" date="2021-02" db="EMBL/GenBank/DDBJ databases">
        <authorList>
            <person name="Dougan E. K."/>
            <person name="Rhodes N."/>
            <person name="Thang M."/>
            <person name="Chan C."/>
        </authorList>
    </citation>
    <scope>NUCLEOTIDE SEQUENCE</scope>
</reference>
<dbReference type="Proteomes" id="UP000604046">
    <property type="component" value="Unassembled WGS sequence"/>
</dbReference>
<feature type="non-terminal residue" evidence="3">
    <location>
        <position position="404"/>
    </location>
</feature>
<dbReference type="Pfam" id="PF13532">
    <property type="entry name" value="2OG-FeII_Oxy_2"/>
    <property type="match status" value="1"/>
</dbReference>
<gene>
    <name evidence="3" type="primary">Alkbh3</name>
    <name evidence="3" type="ORF">SNAT2548_LOCUS12633</name>
</gene>
<name>A0A812M5Q6_9DINO</name>
<dbReference type="SUPFAM" id="SSF51197">
    <property type="entry name" value="Clavaminate synthase-like"/>
    <property type="match status" value="1"/>
</dbReference>
<dbReference type="Gene3D" id="2.60.120.590">
    <property type="entry name" value="Alpha-ketoglutarate-dependent dioxygenase AlkB-like"/>
    <property type="match status" value="1"/>
</dbReference>
<dbReference type="OrthoDB" id="545910at2759"/>
<feature type="domain" description="Fe2OG dioxygenase" evidence="2">
    <location>
        <begin position="83"/>
        <end position="193"/>
    </location>
</feature>
<comment type="caution">
    <text evidence="3">The sequence shown here is derived from an EMBL/GenBank/DDBJ whole genome shotgun (WGS) entry which is preliminary data.</text>
</comment>
<dbReference type="PANTHER" id="PTHR31212:SF4">
    <property type="entry name" value="ALPHA-KETOGLUTARATE-DEPENDENT DIOXYGENASE ALKB HOMOLOG 3"/>
    <property type="match status" value="1"/>
</dbReference>
<sequence>MRSTCWFARGGCTCDYTYGDAARRLVLSSDIGYGATRRSLRPSGKARVSLTRKSSSGSFADCMERLTELVFSRLTPKLGPEDWPNSANLNYYADGTQSVGWHSDDESLFQGKVQDCSIVSLSLGGRREFWIALKTEGAEPSQESVVEVDLRHGDLLSMEGLMQKHTLHFLTREPRQRADFWPPRINITWRWIVNHRRGCPLRGQPCSYPKCLEKGPLDASGEASPRVATWWPADTDESRLDWRLCTECRHPGWHGGRRCLRGEGRFSDRWFCRPCWRAFCGEEAERDPTERAAEAMQMRLVNKVKLMQKRKDLKKSWESFCEAESGLRDPARHAPTSLLSWLETIDAVPEDLQPLLAKARTQLQEAVGLVPEAKEHLVAQGEVHLPKMRKPLRKGSRSHGGRKP</sequence>
<dbReference type="PROSITE" id="PS51471">
    <property type="entry name" value="FE2OG_OXY"/>
    <property type="match status" value="1"/>
</dbReference>
<dbReference type="InterPro" id="IPR005123">
    <property type="entry name" value="Oxoglu/Fe-dep_dioxygenase_dom"/>
</dbReference>
<dbReference type="PANTHER" id="PTHR31212">
    <property type="entry name" value="ALPHA-KETOGLUTARATE-DEPENDENT DIOXYGENASE ALKB HOMOLOG 3"/>
    <property type="match status" value="1"/>
</dbReference>
<dbReference type="InterPro" id="IPR037151">
    <property type="entry name" value="AlkB-like_sf"/>
</dbReference>